<dbReference type="PANTHER" id="PTHR21064">
    <property type="entry name" value="AMINOGLYCOSIDE PHOSPHOTRANSFERASE DOMAIN-CONTAINING PROTEIN-RELATED"/>
    <property type="match status" value="1"/>
</dbReference>
<keyword evidence="4" id="KW-0808">Transferase</keyword>
<dbReference type="AlphaFoldDB" id="Q3A615"/>
<dbReference type="Pfam" id="PF01636">
    <property type="entry name" value="APH"/>
    <property type="match status" value="1"/>
</dbReference>
<evidence type="ECO:0000256" key="2">
    <source>
        <dbReference type="SAM" id="MobiDB-lite"/>
    </source>
</evidence>
<dbReference type="InterPro" id="IPR011009">
    <property type="entry name" value="Kinase-like_dom_sf"/>
</dbReference>
<keyword evidence="5" id="KW-1185">Reference proteome</keyword>
<feature type="region of interest" description="Disordered" evidence="2">
    <location>
        <begin position="1"/>
        <end position="22"/>
    </location>
</feature>
<evidence type="ECO:0000313" key="4">
    <source>
        <dbReference type="EMBL" id="ABA88192.1"/>
    </source>
</evidence>
<dbReference type="SUPFAM" id="SSF56112">
    <property type="entry name" value="Protein kinase-like (PK-like)"/>
    <property type="match status" value="1"/>
</dbReference>
<reference evidence="4 5" key="2">
    <citation type="journal article" date="2012" name="BMC Genomics">
        <title>The genome of Pelobacter carbinolicus reveals surprising metabolic capabilities and physiological features.</title>
        <authorList>
            <person name="Aklujkar M."/>
            <person name="Haveman S.A."/>
            <person name="Didonato R.Jr."/>
            <person name="Chertkov O."/>
            <person name="Han C.S."/>
            <person name="Land M.L."/>
            <person name="Brown P."/>
            <person name="Lovley D.R."/>
        </authorList>
    </citation>
    <scope>NUCLEOTIDE SEQUENCE [LARGE SCALE GENOMIC DNA]</scope>
    <source>
        <strain evidence="5">DSM 2380 / NBRC 103641 / GraBd1</strain>
    </source>
</reference>
<dbReference type="STRING" id="338963.Pcar_0939"/>
<dbReference type="HOGENOM" id="CLU_685009_0_0_7"/>
<dbReference type="Gene3D" id="3.90.1200.10">
    <property type="match status" value="1"/>
</dbReference>
<keyword evidence="4" id="KW-0418">Kinase</keyword>
<dbReference type="EMBL" id="CP000142">
    <property type="protein sequence ID" value="ABA88192.1"/>
    <property type="molecule type" value="Genomic_DNA"/>
</dbReference>
<evidence type="ECO:0000259" key="3">
    <source>
        <dbReference type="Pfam" id="PF01636"/>
    </source>
</evidence>
<dbReference type="KEGG" id="pca:Pcar_0939"/>
<dbReference type="InterPro" id="IPR050249">
    <property type="entry name" value="Pseudomonas-type_ThrB"/>
</dbReference>
<dbReference type="PANTHER" id="PTHR21064:SF6">
    <property type="entry name" value="AMINOGLYCOSIDE PHOSPHOTRANSFERASE DOMAIN-CONTAINING PROTEIN"/>
    <property type="match status" value="1"/>
</dbReference>
<gene>
    <name evidence="4" type="ordered locus">Pcar_0939</name>
</gene>
<accession>Q3A615</accession>
<reference evidence="5" key="1">
    <citation type="submission" date="2005-10" db="EMBL/GenBank/DDBJ databases">
        <title>Complete sequence of Pelobacter carbinolicus DSM 2380.</title>
        <authorList>
            <person name="Copeland A."/>
            <person name="Lucas S."/>
            <person name="Lapidus A."/>
            <person name="Barry K."/>
            <person name="Detter J.C."/>
            <person name="Glavina T."/>
            <person name="Hammon N."/>
            <person name="Israni S."/>
            <person name="Pitluck S."/>
            <person name="Chertkov O."/>
            <person name="Schmutz J."/>
            <person name="Larimer F."/>
            <person name="Land M."/>
            <person name="Kyrpides N."/>
            <person name="Ivanova N."/>
            <person name="Richardson P."/>
        </authorList>
    </citation>
    <scope>NUCLEOTIDE SEQUENCE [LARGE SCALE GENOMIC DNA]</scope>
    <source>
        <strain evidence="5">DSM 2380 / NBRC 103641 / GraBd1</strain>
    </source>
</reference>
<evidence type="ECO:0000256" key="1">
    <source>
        <dbReference type="ARBA" id="ARBA00038240"/>
    </source>
</evidence>
<feature type="domain" description="Aminoglycoside phosphotransferase" evidence="3">
    <location>
        <begin position="52"/>
        <end position="293"/>
    </location>
</feature>
<dbReference type="InterPro" id="IPR002575">
    <property type="entry name" value="Aminoglycoside_PTrfase"/>
</dbReference>
<organism evidence="4 5">
    <name type="scientific">Syntrophotalea carbinolica (strain DSM 2380 / NBRC 103641 / GraBd1)</name>
    <name type="common">Pelobacter carbinolicus</name>
    <dbReference type="NCBI Taxonomy" id="338963"/>
    <lineage>
        <taxon>Bacteria</taxon>
        <taxon>Pseudomonadati</taxon>
        <taxon>Thermodesulfobacteriota</taxon>
        <taxon>Desulfuromonadia</taxon>
        <taxon>Desulfuromonadales</taxon>
        <taxon>Syntrophotaleaceae</taxon>
        <taxon>Syntrophotalea</taxon>
    </lineage>
</organism>
<dbReference type="eggNOG" id="COG2334">
    <property type="taxonomic scope" value="Bacteria"/>
</dbReference>
<dbReference type="Gene3D" id="3.30.200.20">
    <property type="entry name" value="Phosphorylase Kinase, domain 1"/>
    <property type="match status" value="1"/>
</dbReference>
<evidence type="ECO:0000313" key="5">
    <source>
        <dbReference type="Proteomes" id="UP000002534"/>
    </source>
</evidence>
<dbReference type="GO" id="GO:0009088">
    <property type="term" value="P:threonine biosynthetic process"/>
    <property type="evidence" value="ECO:0007669"/>
    <property type="project" value="TreeGrafter"/>
</dbReference>
<name>Q3A615_SYNC1</name>
<dbReference type="Proteomes" id="UP000002534">
    <property type="component" value="Chromosome"/>
</dbReference>
<protein>
    <submittedName>
        <fullName evidence="4">Kinase, putative</fullName>
    </submittedName>
</protein>
<comment type="similarity">
    <text evidence="1">Belongs to the pseudomonas-type ThrB family.</text>
</comment>
<proteinExistence type="inferred from homology"/>
<dbReference type="GO" id="GO:0004413">
    <property type="term" value="F:homoserine kinase activity"/>
    <property type="evidence" value="ECO:0007669"/>
    <property type="project" value="TreeGrafter"/>
</dbReference>
<sequence length="396" mass="45356">MPGGGPLIQRKKSDAPASSPSTFPSQLFCRLMIKQAVRVIEDCYDIGKFKEIAQLYGGYTNFSFKLTTQTGNRFHKYLLRIYRQGTPVEHICFEHSLIEHIVANGGHMVAALVRTREGANFARRPVPNAGTSEDLLYSVFEFIGGEDKYSWTSNRLSDEEYTYSGRMLADLHNCAADFDPGPLESLHQPILKRLSALPANLDRCAERAQKSCFDQYFLKNLPDILAISQRTHDQLTQATDLPIIGIHGDFHPGNQKYNLNRVIGVFDFDRACLDLRLFDVALAVIYFCSCWEANTDGSLWLRKTPLFLRAYQKGACRSDNPGPLTTEECDFFFPMVTAANLSLIKWATDETYYLERENCPDKEYLYYLKHHVRLMRWLEKNRSKVERVLQKALFPC</sequence>